<sequence length="132" mass="14380">MKNAIAMLMFSAWSLSATAADAVQCDVPNKTYSSIDLKCPLQGAEQPLRYRFKVGFSGGHDDTQADLVALDGTPLAGCDEGSKTHLFGEEGEVSLECTVTVPAGLKDKPPLELRVKWTHCDYMEHSFTREAL</sequence>
<keyword evidence="4" id="KW-1185">Reference proteome</keyword>
<dbReference type="RefSeq" id="WP_007183187.1">
    <property type="nucleotide sequence ID" value="NZ_AKGD01000001.1"/>
</dbReference>
<gene>
    <name evidence="2" type="ORF">WQQ_00410</name>
    <name evidence="3" type="ORF">WQQ_02280</name>
</gene>
<reference evidence="3 4" key="1">
    <citation type="journal article" date="2012" name="J. Bacteriol.">
        <title>Genome Sequence of n-Alkane-Degrading Hydrocarboniphaga effusa Strain AP103T (ATCC BAA-332T).</title>
        <authorList>
            <person name="Chang H.K."/>
            <person name="Zylstra G.J."/>
            <person name="Chae J.C."/>
        </authorList>
    </citation>
    <scope>NUCLEOTIDE SEQUENCE [LARGE SCALE GENOMIC DNA]</scope>
    <source>
        <strain evidence="3 4">AP103</strain>
    </source>
</reference>
<organism evidence="3 4">
    <name type="scientific">Hydrocarboniphaga effusa AP103</name>
    <dbReference type="NCBI Taxonomy" id="1172194"/>
    <lineage>
        <taxon>Bacteria</taxon>
        <taxon>Pseudomonadati</taxon>
        <taxon>Pseudomonadota</taxon>
        <taxon>Gammaproteobacteria</taxon>
        <taxon>Nevskiales</taxon>
        <taxon>Nevskiaceae</taxon>
        <taxon>Hydrocarboniphaga</taxon>
    </lineage>
</organism>
<reference evidence="3" key="2">
    <citation type="submission" date="2012-05" db="EMBL/GenBank/DDBJ databases">
        <authorList>
            <person name="Park J.-H."/>
            <person name="Zylstra G.J."/>
            <person name="Chae J.-C."/>
        </authorList>
    </citation>
    <scope>NUCLEOTIDE SEQUENCE</scope>
    <source>
        <strain evidence="3">AP103</strain>
    </source>
</reference>
<keyword evidence="1" id="KW-0732">Signal</keyword>
<name>I8I2J2_9GAMM</name>
<protein>
    <recommendedName>
        <fullName evidence="5">Ig-like domain-containing protein</fullName>
    </recommendedName>
</protein>
<comment type="caution">
    <text evidence="3">The sequence shown here is derived from an EMBL/GenBank/DDBJ whole genome shotgun (WGS) entry which is preliminary data.</text>
</comment>
<feature type="chain" id="PRO_5007674418" description="Ig-like domain-containing protein" evidence="1">
    <location>
        <begin position="20"/>
        <end position="132"/>
    </location>
</feature>
<dbReference type="AlphaFoldDB" id="I8I2J2"/>
<dbReference type="EMBL" id="AKGD01000001">
    <property type="protein sequence ID" value="EIT70091.1"/>
    <property type="molecule type" value="Genomic_DNA"/>
</dbReference>
<dbReference type="EMBL" id="AKGD01000001">
    <property type="protein sequence ID" value="EIT69904.1"/>
    <property type="molecule type" value="Genomic_DNA"/>
</dbReference>
<evidence type="ECO:0000313" key="3">
    <source>
        <dbReference type="EMBL" id="EIT70091.1"/>
    </source>
</evidence>
<evidence type="ECO:0000256" key="1">
    <source>
        <dbReference type="SAM" id="SignalP"/>
    </source>
</evidence>
<proteinExistence type="predicted"/>
<accession>I8I2J2</accession>
<evidence type="ECO:0008006" key="5">
    <source>
        <dbReference type="Google" id="ProtNLM"/>
    </source>
</evidence>
<dbReference type="Proteomes" id="UP000003704">
    <property type="component" value="Unassembled WGS sequence"/>
</dbReference>
<evidence type="ECO:0000313" key="2">
    <source>
        <dbReference type="EMBL" id="EIT69904.1"/>
    </source>
</evidence>
<feature type="signal peptide" evidence="1">
    <location>
        <begin position="1"/>
        <end position="19"/>
    </location>
</feature>
<evidence type="ECO:0000313" key="4">
    <source>
        <dbReference type="Proteomes" id="UP000003704"/>
    </source>
</evidence>